<organism evidence="1">
    <name type="scientific">marine sediment metagenome</name>
    <dbReference type="NCBI Taxonomy" id="412755"/>
    <lineage>
        <taxon>unclassified sequences</taxon>
        <taxon>metagenomes</taxon>
        <taxon>ecological metagenomes</taxon>
    </lineage>
</organism>
<feature type="non-terminal residue" evidence="1">
    <location>
        <position position="278"/>
    </location>
</feature>
<name>X0V4L9_9ZZZZ</name>
<reference evidence="1" key="1">
    <citation type="journal article" date="2014" name="Front. Microbiol.">
        <title>High frequency of phylogenetically diverse reductive dehalogenase-homologous genes in deep subseafloor sedimentary metagenomes.</title>
        <authorList>
            <person name="Kawai M."/>
            <person name="Futagami T."/>
            <person name="Toyoda A."/>
            <person name="Takaki Y."/>
            <person name="Nishi S."/>
            <person name="Hori S."/>
            <person name="Arai W."/>
            <person name="Tsubouchi T."/>
            <person name="Morono Y."/>
            <person name="Uchiyama I."/>
            <person name="Ito T."/>
            <person name="Fujiyama A."/>
            <person name="Inagaki F."/>
            <person name="Takami H."/>
        </authorList>
    </citation>
    <scope>NUCLEOTIDE SEQUENCE</scope>
    <source>
        <strain evidence="1">Expedition CK06-06</strain>
    </source>
</reference>
<accession>X0V4L9</accession>
<feature type="non-terminal residue" evidence="1">
    <location>
        <position position="1"/>
    </location>
</feature>
<sequence length="278" mass="30422">TKQFSQQASYTSGSTVVTILNTGNDFISFKDSTMRFILTLKQIADGDLPNAATFGGGSVLNLFETIRVITRSGEVLTEINKLNLFNYFKQKIDHTYEWRTEQQGKVMLAADGGTLLPEREFVVPMRMICPLFDDDVLTPANVARGLRIEITLATVATAFKDGGAGNRRVGEYTVSDAELLLDSYKLNGGAMNALNQMAAKDGLVLTYYDVNNSPSTKAAAAASLSSEVRQSVTMANQVWSSLRKTVDVIDRAADSFATREPLPGDSFQYRIGSIYLPQ</sequence>
<dbReference type="AlphaFoldDB" id="X0V4L9"/>
<comment type="caution">
    <text evidence="1">The sequence shown here is derived from an EMBL/GenBank/DDBJ whole genome shotgun (WGS) entry which is preliminary data.</text>
</comment>
<proteinExistence type="predicted"/>
<evidence type="ECO:0000313" key="1">
    <source>
        <dbReference type="EMBL" id="GAF95585.1"/>
    </source>
</evidence>
<dbReference type="EMBL" id="BARS01017224">
    <property type="protein sequence ID" value="GAF95585.1"/>
    <property type="molecule type" value="Genomic_DNA"/>
</dbReference>
<protein>
    <submittedName>
        <fullName evidence="1">Uncharacterized protein</fullName>
    </submittedName>
</protein>
<gene>
    <name evidence="1" type="ORF">S01H1_28211</name>
</gene>